<evidence type="ECO:0000256" key="4">
    <source>
        <dbReference type="ARBA" id="ARBA00013106"/>
    </source>
</evidence>
<keyword evidence="5" id="KW-0479">Metal-binding</keyword>
<evidence type="ECO:0000256" key="7">
    <source>
        <dbReference type="ARBA" id="ARBA00022842"/>
    </source>
</evidence>
<dbReference type="InterPro" id="IPR033942">
    <property type="entry name" value="IMPase"/>
</dbReference>
<dbReference type="AlphaFoldDB" id="A0A0F9C9M5"/>
<keyword evidence="6" id="KW-0378">Hydrolase</keyword>
<dbReference type="FunFam" id="3.40.190.80:FF:000020">
    <property type="entry name" value="Fructose-1,6-bisphosphatase/inositol-1-monophosphatase"/>
    <property type="match status" value="1"/>
</dbReference>
<dbReference type="Gene3D" id="3.40.190.80">
    <property type="match status" value="1"/>
</dbReference>
<dbReference type="PROSITE" id="PS00630">
    <property type="entry name" value="IMP_2"/>
    <property type="match status" value="1"/>
</dbReference>
<organism evidence="8">
    <name type="scientific">marine sediment metagenome</name>
    <dbReference type="NCBI Taxonomy" id="412755"/>
    <lineage>
        <taxon>unclassified sequences</taxon>
        <taxon>metagenomes</taxon>
        <taxon>ecological metagenomes</taxon>
    </lineage>
</organism>
<comment type="catalytic activity">
    <reaction evidence="1">
        <text>a myo-inositol phosphate + H2O = myo-inositol + phosphate</text>
        <dbReference type="Rhea" id="RHEA:24056"/>
        <dbReference type="ChEBI" id="CHEBI:15377"/>
        <dbReference type="ChEBI" id="CHEBI:17268"/>
        <dbReference type="ChEBI" id="CHEBI:43474"/>
        <dbReference type="ChEBI" id="CHEBI:84139"/>
        <dbReference type="EC" id="3.1.3.25"/>
    </reaction>
</comment>
<proteinExistence type="inferred from homology"/>
<protein>
    <recommendedName>
        <fullName evidence="4">inositol-phosphate phosphatase</fullName>
        <ecNumber evidence="4">3.1.3.25</ecNumber>
    </recommendedName>
</protein>
<dbReference type="PANTHER" id="PTHR20854">
    <property type="entry name" value="INOSITOL MONOPHOSPHATASE"/>
    <property type="match status" value="1"/>
</dbReference>
<dbReference type="Pfam" id="PF00459">
    <property type="entry name" value="Inositol_P"/>
    <property type="match status" value="1"/>
</dbReference>
<dbReference type="GO" id="GO:0046854">
    <property type="term" value="P:phosphatidylinositol phosphate biosynthetic process"/>
    <property type="evidence" value="ECO:0007669"/>
    <property type="project" value="InterPro"/>
</dbReference>
<evidence type="ECO:0000256" key="6">
    <source>
        <dbReference type="ARBA" id="ARBA00022801"/>
    </source>
</evidence>
<dbReference type="GO" id="GO:0008934">
    <property type="term" value="F:inositol monophosphate 1-phosphatase activity"/>
    <property type="evidence" value="ECO:0007669"/>
    <property type="project" value="InterPro"/>
</dbReference>
<evidence type="ECO:0000256" key="2">
    <source>
        <dbReference type="ARBA" id="ARBA00001946"/>
    </source>
</evidence>
<dbReference type="SUPFAM" id="SSF56655">
    <property type="entry name" value="Carbohydrate phosphatase"/>
    <property type="match status" value="1"/>
</dbReference>
<dbReference type="FunFam" id="3.30.540.10:FF:000003">
    <property type="entry name" value="Inositol-1-monophosphatase"/>
    <property type="match status" value="1"/>
</dbReference>
<dbReference type="EMBL" id="LAZR01034154">
    <property type="protein sequence ID" value="KKL46103.1"/>
    <property type="molecule type" value="Genomic_DNA"/>
</dbReference>
<dbReference type="PANTHER" id="PTHR20854:SF4">
    <property type="entry name" value="INOSITOL-1-MONOPHOSPHATASE-RELATED"/>
    <property type="match status" value="1"/>
</dbReference>
<keyword evidence="7" id="KW-0460">Magnesium</keyword>
<evidence type="ECO:0000256" key="1">
    <source>
        <dbReference type="ARBA" id="ARBA00001033"/>
    </source>
</evidence>
<comment type="similarity">
    <text evidence="3">Belongs to the inositol monophosphatase superfamily.</text>
</comment>
<dbReference type="CDD" id="cd01639">
    <property type="entry name" value="IMPase"/>
    <property type="match status" value="1"/>
</dbReference>
<dbReference type="PRINTS" id="PR00377">
    <property type="entry name" value="IMPHPHTASES"/>
</dbReference>
<dbReference type="InterPro" id="IPR000760">
    <property type="entry name" value="Inositol_monophosphatase-like"/>
</dbReference>
<reference evidence="8" key="1">
    <citation type="journal article" date="2015" name="Nature">
        <title>Complex archaea that bridge the gap between prokaryotes and eukaryotes.</title>
        <authorList>
            <person name="Spang A."/>
            <person name="Saw J.H."/>
            <person name="Jorgensen S.L."/>
            <person name="Zaremba-Niedzwiedzka K."/>
            <person name="Martijn J."/>
            <person name="Lind A.E."/>
            <person name="van Eijk R."/>
            <person name="Schleper C."/>
            <person name="Guy L."/>
            <person name="Ettema T.J."/>
        </authorList>
    </citation>
    <scope>NUCLEOTIDE SEQUENCE</scope>
</reference>
<dbReference type="EC" id="3.1.3.25" evidence="4"/>
<comment type="caution">
    <text evidence="8">The sequence shown here is derived from an EMBL/GenBank/DDBJ whole genome shotgun (WGS) entry which is preliminary data.</text>
</comment>
<dbReference type="InterPro" id="IPR020583">
    <property type="entry name" value="Inositol_monoP_metal-BS"/>
</dbReference>
<comment type="cofactor">
    <cofactor evidence="2">
        <name>Mg(2+)</name>
        <dbReference type="ChEBI" id="CHEBI:18420"/>
    </cofactor>
</comment>
<dbReference type="GO" id="GO:0006020">
    <property type="term" value="P:inositol metabolic process"/>
    <property type="evidence" value="ECO:0007669"/>
    <property type="project" value="TreeGrafter"/>
</dbReference>
<dbReference type="Gene3D" id="3.30.540.10">
    <property type="entry name" value="Fructose-1,6-Bisphosphatase, subunit A, domain 1"/>
    <property type="match status" value="1"/>
</dbReference>
<evidence type="ECO:0000313" key="8">
    <source>
        <dbReference type="EMBL" id="KKL46103.1"/>
    </source>
</evidence>
<dbReference type="GO" id="GO:0046872">
    <property type="term" value="F:metal ion binding"/>
    <property type="evidence" value="ECO:0007669"/>
    <property type="project" value="UniProtKB-KW"/>
</dbReference>
<gene>
    <name evidence="8" type="ORF">LCGC14_2348960</name>
</gene>
<sequence length="275" mass="29718">MAIPYDTLLTLVSTMQDYIEVCEKALRAGGDVVQDWVGRFEIQKKGPADLVTEADFASQQEIRRIVLDAFPDHCLIGEEAEDAEFSAANAEYRWIVDPIDGTTNYVHQVPHYCVSLGLERNGDLLVGGVFDPVNDECYMASSGGGAYLNGKPIVTSKVLELSEALAVAGFPPDVTLNSPDLLVFLEAIQRCQAIRRTGSAALNLCYLAAGRFDVFWSFSTKIWDVAAGVLLVREAGGVITSPDGGKFILEQGKFLAAANQTLHRGLLEMVNGAVG</sequence>
<dbReference type="PROSITE" id="PS00629">
    <property type="entry name" value="IMP_1"/>
    <property type="match status" value="1"/>
</dbReference>
<accession>A0A0F9C9M5</accession>
<evidence type="ECO:0000256" key="5">
    <source>
        <dbReference type="ARBA" id="ARBA00022723"/>
    </source>
</evidence>
<dbReference type="InterPro" id="IPR020550">
    <property type="entry name" value="Inositol_monophosphatase_CS"/>
</dbReference>
<dbReference type="GO" id="GO:0007165">
    <property type="term" value="P:signal transduction"/>
    <property type="evidence" value="ECO:0007669"/>
    <property type="project" value="TreeGrafter"/>
</dbReference>
<name>A0A0F9C9M5_9ZZZZ</name>
<evidence type="ECO:0000256" key="3">
    <source>
        <dbReference type="ARBA" id="ARBA00009759"/>
    </source>
</evidence>